<dbReference type="InterPro" id="IPR036812">
    <property type="entry name" value="NAD(P)_OxRdtase_dom_sf"/>
</dbReference>
<reference evidence="3 4" key="1">
    <citation type="submission" date="2019-06" db="EMBL/GenBank/DDBJ databases">
        <title>Sequencing the genomes of 1000 actinobacteria strains.</title>
        <authorList>
            <person name="Klenk H.-P."/>
        </authorList>
    </citation>
    <scope>NUCLEOTIDE SEQUENCE [LARGE SCALE GENOMIC DNA]</scope>
    <source>
        <strain evidence="3 4">DSM 45511</strain>
    </source>
</reference>
<keyword evidence="1" id="KW-0560">Oxidoreductase</keyword>
<name>A0A543FQ14_9PSEU</name>
<evidence type="ECO:0000313" key="4">
    <source>
        <dbReference type="Proteomes" id="UP000319818"/>
    </source>
</evidence>
<proteinExistence type="predicted"/>
<dbReference type="PANTHER" id="PTHR43364:SF4">
    <property type="entry name" value="NAD(P)-LINKED OXIDOREDUCTASE SUPERFAMILY PROTEIN"/>
    <property type="match status" value="1"/>
</dbReference>
<dbReference type="InterPro" id="IPR023210">
    <property type="entry name" value="NADP_OxRdtase_dom"/>
</dbReference>
<gene>
    <name evidence="3" type="ORF">FB388_7358</name>
</gene>
<dbReference type="PANTHER" id="PTHR43364">
    <property type="entry name" value="NADH-SPECIFIC METHYLGLYOXAL REDUCTASE-RELATED"/>
    <property type="match status" value="1"/>
</dbReference>
<dbReference type="RefSeq" id="WP_246122731.1">
    <property type="nucleotide sequence ID" value="NZ_VFPH01000003.1"/>
</dbReference>
<keyword evidence="4" id="KW-1185">Reference proteome</keyword>
<feature type="domain" description="NADP-dependent oxidoreductase" evidence="2">
    <location>
        <begin position="28"/>
        <end position="338"/>
    </location>
</feature>
<comment type="caution">
    <text evidence="3">The sequence shown here is derived from an EMBL/GenBank/DDBJ whole genome shotgun (WGS) entry which is preliminary data.</text>
</comment>
<evidence type="ECO:0000313" key="3">
    <source>
        <dbReference type="EMBL" id="TQM35912.1"/>
    </source>
</evidence>
<dbReference type="AlphaFoldDB" id="A0A543FQ14"/>
<dbReference type="Gene3D" id="3.20.20.100">
    <property type="entry name" value="NADP-dependent oxidoreductase domain"/>
    <property type="match status" value="1"/>
</dbReference>
<dbReference type="SUPFAM" id="SSF51430">
    <property type="entry name" value="NAD(P)-linked oxidoreductase"/>
    <property type="match status" value="1"/>
</dbReference>
<protein>
    <submittedName>
        <fullName evidence="3">Aryl-alcohol dehydrogenase-like predicted oxidoreductase</fullName>
    </submittedName>
</protein>
<dbReference type="InterPro" id="IPR050523">
    <property type="entry name" value="AKR_Detox_Biosynth"/>
</dbReference>
<dbReference type="Pfam" id="PF00248">
    <property type="entry name" value="Aldo_ket_red"/>
    <property type="match status" value="1"/>
</dbReference>
<organism evidence="3 4">
    <name type="scientific">Pseudonocardia cypriaca</name>
    <dbReference type="NCBI Taxonomy" id="882449"/>
    <lineage>
        <taxon>Bacteria</taxon>
        <taxon>Bacillati</taxon>
        <taxon>Actinomycetota</taxon>
        <taxon>Actinomycetes</taxon>
        <taxon>Pseudonocardiales</taxon>
        <taxon>Pseudonocardiaceae</taxon>
        <taxon>Pseudonocardia</taxon>
    </lineage>
</organism>
<dbReference type="EMBL" id="VFPH01000003">
    <property type="protein sequence ID" value="TQM35912.1"/>
    <property type="molecule type" value="Genomic_DNA"/>
</dbReference>
<dbReference type="Proteomes" id="UP000319818">
    <property type="component" value="Unassembled WGS sequence"/>
</dbReference>
<accession>A0A543FQ14</accession>
<dbReference type="CDD" id="cd19102">
    <property type="entry name" value="AKR_unchar"/>
    <property type="match status" value="1"/>
</dbReference>
<evidence type="ECO:0000259" key="2">
    <source>
        <dbReference type="Pfam" id="PF00248"/>
    </source>
</evidence>
<dbReference type="GO" id="GO:0016491">
    <property type="term" value="F:oxidoreductase activity"/>
    <property type="evidence" value="ECO:0007669"/>
    <property type="project" value="UniProtKB-KW"/>
</dbReference>
<sequence>MTTTHLPVRPLGDTGMQISTTGLGAWVMGGGDWQYAWGPQDDADSVATIRHAVASGVNWIDTAAAYGLGHSESVVGKAIADIPDSERPLIFTKTGLVWDDPARRSGPPRKVMTAASVRRELEASLRRLGVDHVDLYQVHWPGDGKLLVWGGEDRSEPVDATPLEEYWQTMADLRAEGKVRAIGLSNHGPAELDRAEAVAHVDAIQPPFSALGRQAAEEIGWAAEHGAGVIVYQPMHSGLLTGAIDAARVAGLPDNDWRRSHPDFTADLERNLQVTAALQAVAARHGTTVPAVAVAWALAWPGVTGAIVGARRPAQVDGWTPGARLTLDPADLDAIAEAITRAGAGTGPVRP</sequence>
<evidence type="ECO:0000256" key="1">
    <source>
        <dbReference type="ARBA" id="ARBA00023002"/>
    </source>
</evidence>
<dbReference type="GO" id="GO:0005829">
    <property type="term" value="C:cytosol"/>
    <property type="evidence" value="ECO:0007669"/>
    <property type="project" value="TreeGrafter"/>
</dbReference>